<feature type="transmembrane region" description="Helical" evidence="1">
    <location>
        <begin position="221"/>
        <end position="241"/>
    </location>
</feature>
<feature type="transmembrane region" description="Helical" evidence="1">
    <location>
        <begin position="393"/>
        <end position="418"/>
    </location>
</feature>
<feature type="transmembrane region" description="Helical" evidence="1">
    <location>
        <begin position="95"/>
        <end position="114"/>
    </location>
</feature>
<feature type="transmembrane region" description="Helical" evidence="1">
    <location>
        <begin position="365"/>
        <end position="387"/>
    </location>
</feature>
<evidence type="ECO:0000313" key="3">
    <source>
        <dbReference type="Proteomes" id="UP000635565"/>
    </source>
</evidence>
<feature type="transmembrane region" description="Helical" evidence="1">
    <location>
        <begin position="181"/>
        <end position="214"/>
    </location>
</feature>
<keyword evidence="1" id="KW-0472">Membrane</keyword>
<protein>
    <recommendedName>
        <fullName evidence="4">Glycosyltransferase RgtA/B/C/D-like domain-containing protein</fullName>
    </recommendedName>
</protein>
<evidence type="ECO:0000256" key="1">
    <source>
        <dbReference type="SAM" id="Phobius"/>
    </source>
</evidence>
<keyword evidence="1" id="KW-1133">Transmembrane helix</keyword>
<dbReference type="RefSeq" id="WP_201363939.1">
    <property type="nucleotide sequence ID" value="NZ_BNJJ01000012.1"/>
</dbReference>
<dbReference type="Proteomes" id="UP000635565">
    <property type="component" value="Unassembled WGS sequence"/>
</dbReference>
<evidence type="ECO:0008006" key="4">
    <source>
        <dbReference type="Google" id="ProtNLM"/>
    </source>
</evidence>
<dbReference type="EMBL" id="BNJJ01000012">
    <property type="protein sequence ID" value="GHO86288.1"/>
    <property type="molecule type" value="Genomic_DNA"/>
</dbReference>
<feature type="transmembrane region" description="Helical" evidence="1">
    <location>
        <begin position="312"/>
        <end position="334"/>
    </location>
</feature>
<proteinExistence type="predicted"/>
<gene>
    <name evidence="2" type="ORF">KSZ_42940</name>
</gene>
<feature type="transmembrane region" description="Helical" evidence="1">
    <location>
        <begin position="149"/>
        <end position="169"/>
    </location>
</feature>
<reference evidence="2 3" key="1">
    <citation type="journal article" date="2021" name="Int. J. Syst. Evol. Microbiol.">
        <title>Reticulibacter mediterranei gen. nov., sp. nov., within the new family Reticulibacteraceae fam. nov., and Ktedonospora formicarum gen. nov., sp. nov., Ktedonobacter robiniae sp. nov., Dictyobacter formicarum sp. nov. and Dictyobacter arantiisoli sp. nov., belonging to the class Ktedonobacteria.</title>
        <authorList>
            <person name="Yabe S."/>
            <person name="Zheng Y."/>
            <person name="Wang C.M."/>
            <person name="Sakai Y."/>
            <person name="Abe K."/>
            <person name="Yokota A."/>
            <person name="Donadio S."/>
            <person name="Cavaletti L."/>
            <person name="Monciardini P."/>
        </authorList>
    </citation>
    <scope>NUCLEOTIDE SEQUENCE [LARGE SCALE GENOMIC DNA]</scope>
    <source>
        <strain evidence="2 3">SOSP1-9</strain>
    </source>
</reference>
<comment type="caution">
    <text evidence="2">The sequence shown here is derived from an EMBL/GenBank/DDBJ whole genome shotgun (WGS) entry which is preliminary data.</text>
</comment>
<feature type="transmembrane region" description="Helical" evidence="1">
    <location>
        <begin position="425"/>
        <end position="443"/>
    </location>
</feature>
<keyword evidence="1" id="KW-0812">Transmembrane</keyword>
<feature type="transmembrane region" description="Helical" evidence="1">
    <location>
        <begin position="18"/>
        <end position="38"/>
    </location>
</feature>
<organism evidence="2 3">
    <name type="scientific">Dictyobacter formicarum</name>
    <dbReference type="NCBI Taxonomy" id="2778368"/>
    <lineage>
        <taxon>Bacteria</taxon>
        <taxon>Bacillati</taxon>
        <taxon>Chloroflexota</taxon>
        <taxon>Ktedonobacteria</taxon>
        <taxon>Ktedonobacterales</taxon>
        <taxon>Dictyobacteraceae</taxon>
        <taxon>Dictyobacter</taxon>
    </lineage>
</organism>
<accession>A0ABQ3VL04</accession>
<sequence length="567" mass="64404">MKSLLNLKRFHIGKHERYLIGIIILATLLRFILIYFNWPSTNSDETTMGLMSRHIAYNGEWPIFYYGQSYMGPIEAYLAAPLFHLLGSSLFTLRLELLLFFALFLLGMYALTALLHTQKLGLFICLLFSFGATPILLRQLKAIGGYPETEFFAVTICVITIWLALYAYKIDTFKRTNGRRIFIYGVLGLIIGLSIWEDMLILPFVCMGILFLLLFCRRECFSWAGVALVLGTLIGLMPLIIYNVSVPLDQNAIVVLVQLHNGGTNAHATLWQQLVGTFGIALPGALGYNSGCTQSQFPYFGQTVVSCVVTHFGWSIGYLILWSIAAFMSGRAVWKLWRARQGMSLWHPEWTFEQSRQLIIECGRLMVLICAIGTLFLFVSSSASALTPGPTSRYLICILISMPVILWPLWDGLSLLLLKLKAKEIIVLVVRTLVLGLIFFVYVSGTIDIFVKEVPQAQFDYQREQQTVQSLEHMHLKYVYSEYWTCNNIIFISNENIICAVVNAQLKDGYNRYPAYATEVKKATRVAYIFPLGSDLDKNFVKMVNLHQLPVAYQILRIPGYHIFTPR</sequence>
<evidence type="ECO:0000313" key="2">
    <source>
        <dbReference type="EMBL" id="GHO86288.1"/>
    </source>
</evidence>
<feature type="transmembrane region" description="Helical" evidence="1">
    <location>
        <begin position="120"/>
        <end position="137"/>
    </location>
</feature>
<name>A0ABQ3VL04_9CHLR</name>
<keyword evidence="3" id="KW-1185">Reference proteome</keyword>